<reference evidence="7" key="1">
    <citation type="submission" date="2021-02" db="EMBL/GenBank/DDBJ databases">
        <title>Genome sequence Cadophora malorum strain M34.</title>
        <authorList>
            <person name="Stefanovic E."/>
            <person name="Vu D."/>
            <person name="Scully C."/>
            <person name="Dijksterhuis J."/>
            <person name="Roader J."/>
            <person name="Houbraken J."/>
        </authorList>
    </citation>
    <scope>NUCLEOTIDE SEQUENCE</scope>
    <source>
        <strain evidence="7">M34</strain>
    </source>
</reference>
<dbReference type="GO" id="GO:0016787">
    <property type="term" value="F:hydrolase activity"/>
    <property type="evidence" value="ECO:0007669"/>
    <property type="project" value="UniProtKB-KW"/>
</dbReference>
<name>A0A8H7WA72_9HELO</name>
<evidence type="ECO:0000256" key="2">
    <source>
        <dbReference type="ARBA" id="ARBA00035119"/>
    </source>
</evidence>
<dbReference type="Proteomes" id="UP000664132">
    <property type="component" value="Unassembled WGS sequence"/>
</dbReference>
<keyword evidence="1 6" id="KW-0378">Hydrolase</keyword>
<protein>
    <recommendedName>
        <fullName evidence="3 6">Queuosine 5'-phosphate N-glycosylase/hydrolase</fullName>
        <ecNumber evidence="6">3.2.2.-</ecNumber>
    </recommendedName>
    <alternativeName>
        <fullName evidence="4 6">Queuosine-nucleotide N-glycosylase/hydrolase</fullName>
    </alternativeName>
</protein>
<evidence type="ECO:0000313" key="8">
    <source>
        <dbReference type="Proteomes" id="UP000664132"/>
    </source>
</evidence>
<evidence type="ECO:0000256" key="1">
    <source>
        <dbReference type="ARBA" id="ARBA00022801"/>
    </source>
</evidence>
<dbReference type="Pfam" id="PF10343">
    <property type="entry name" value="Q_salvage"/>
    <property type="match status" value="1"/>
</dbReference>
<evidence type="ECO:0000256" key="6">
    <source>
        <dbReference type="RuleBase" id="RU365002"/>
    </source>
</evidence>
<comment type="caution">
    <text evidence="7">The sequence shown here is derived from an EMBL/GenBank/DDBJ whole genome shotgun (WGS) entry which is preliminary data.</text>
</comment>
<dbReference type="GO" id="GO:0006400">
    <property type="term" value="P:tRNA modification"/>
    <property type="evidence" value="ECO:0007669"/>
    <property type="project" value="TreeGrafter"/>
</dbReference>
<keyword evidence="8" id="KW-1185">Reference proteome</keyword>
<dbReference type="PANTHER" id="PTHR21314:SF0">
    <property type="entry name" value="QUEUOSINE 5'-PHOSPHATE N-GLYCOSYLASE_HYDROLASE"/>
    <property type="match status" value="1"/>
</dbReference>
<dbReference type="InterPro" id="IPR019438">
    <property type="entry name" value="Q_salvage"/>
</dbReference>
<gene>
    <name evidence="7" type="ORF">IFR04_005047</name>
</gene>
<sequence>MSDDEPDHDLLDFLRQHFQKAAIAPAIPETQVLEGAEYVYDNAIDVAIDYQSTKAAAAMIYEQMQKKEYSTKTWSAHELHPKAKDESTVAFIFTMDLLNFSFWSELDDEERFAIEYQGKKWTGYWSLVAALQRALEEDIPITSSDFWQNEDEFTEEVLKHVFRSSTAEEIPLLKERFACLREAGQILYEKYQCSFANCIKEADHSAAGLVNLLAESFPCFNDVVRFENRKSVRLLKRAQICVADLWAAFEGEGFGEFDDIDKITMFADYRVPQILNTLGCLWYSPLLDHAVRQKKEIESGHTWEIQMRGCSIWCVELIRREILRIHPDAKINAILIDFFLYDTMKEREGAGQDEIPHHRTRSIWY</sequence>
<comment type="function">
    <text evidence="6">Catalyzes the hydrolysis of queuosine 5'-phosphate, releasing the nucleobase queuine (q). Is required for salvage of queuine from exogenous queuosine (Q) that is imported and then converted to queuosine 5'-phosphate intracellularly.</text>
</comment>
<evidence type="ECO:0000256" key="5">
    <source>
        <dbReference type="ARBA" id="ARBA00048204"/>
    </source>
</evidence>
<dbReference type="EMBL" id="JAFJYH010000059">
    <property type="protein sequence ID" value="KAG4421797.1"/>
    <property type="molecule type" value="Genomic_DNA"/>
</dbReference>
<dbReference type="PANTHER" id="PTHR21314">
    <property type="entry name" value="QUEUOSINE 5'-PHOSPHATE N-GLYCOSYLASE_HYDROLASE-RELATED"/>
    <property type="match status" value="1"/>
</dbReference>
<evidence type="ECO:0000256" key="4">
    <source>
        <dbReference type="ARBA" id="ARBA00035393"/>
    </source>
</evidence>
<comment type="catalytic activity">
    <reaction evidence="5 6">
        <text>queuosine 5'-phosphate + H2O = queuine + D-ribose 5-phosphate</text>
        <dbReference type="Rhea" id="RHEA:75387"/>
        <dbReference type="ChEBI" id="CHEBI:15377"/>
        <dbReference type="ChEBI" id="CHEBI:17433"/>
        <dbReference type="ChEBI" id="CHEBI:78346"/>
        <dbReference type="ChEBI" id="CHEBI:194371"/>
    </reaction>
    <physiologicalReaction direction="left-to-right" evidence="5 6">
        <dbReference type="Rhea" id="RHEA:75388"/>
    </physiologicalReaction>
</comment>
<dbReference type="AlphaFoldDB" id="A0A8H7WA72"/>
<evidence type="ECO:0000313" key="7">
    <source>
        <dbReference type="EMBL" id="KAG4421797.1"/>
    </source>
</evidence>
<proteinExistence type="inferred from homology"/>
<evidence type="ECO:0000256" key="3">
    <source>
        <dbReference type="ARBA" id="ARBA00035306"/>
    </source>
</evidence>
<dbReference type="OrthoDB" id="416777at2759"/>
<comment type="similarity">
    <text evidence="2 6">Belongs to the QNG1 protein family.</text>
</comment>
<dbReference type="EC" id="3.2.2.-" evidence="6"/>
<accession>A0A8H7WA72</accession>
<organism evidence="7 8">
    <name type="scientific">Cadophora malorum</name>
    <dbReference type="NCBI Taxonomy" id="108018"/>
    <lineage>
        <taxon>Eukaryota</taxon>
        <taxon>Fungi</taxon>
        <taxon>Dikarya</taxon>
        <taxon>Ascomycota</taxon>
        <taxon>Pezizomycotina</taxon>
        <taxon>Leotiomycetes</taxon>
        <taxon>Helotiales</taxon>
        <taxon>Ploettnerulaceae</taxon>
        <taxon>Cadophora</taxon>
    </lineage>
</organism>